<evidence type="ECO:0000259" key="5">
    <source>
        <dbReference type="Pfam" id="PF01494"/>
    </source>
</evidence>
<name>A0A9Q0QMK8_9MAGN</name>
<dbReference type="InterPro" id="IPR044560">
    <property type="entry name" value="MOase"/>
</dbReference>
<dbReference type="GO" id="GO:0004497">
    <property type="term" value="F:monooxygenase activity"/>
    <property type="evidence" value="ECO:0007669"/>
    <property type="project" value="UniProtKB-KW"/>
</dbReference>
<dbReference type="GO" id="GO:0071949">
    <property type="term" value="F:FAD binding"/>
    <property type="evidence" value="ECO:0007669"/>
    <property type="project" value="InterPro"/>
</dbReference>
<dbReference type="Gene3D" id="3.50.50.60">
    <property type="entry name" value="FAD/NAD(P)-binding domain"/>
    <property type="match status" value="1"/>
</dbReference>
<dbReference type="Proteomes" id="UP001141806">
    <property type="component" value="Unassembled WGS sequence"/>
</dbReference>
<reference evidence="6" key="1">
    <citation type="journal article" date="2023" name="Plant J.">
        <title>The genome of the king protea, Protea cynaroides.</title>
        <authorList>
            <person name="Chang J."/>
            <person name="Duong T.A."/>
            <person name="Schoeman C."/>
            <person name="Ma X."/>
            <person name="Roodt D."/>
            <person name="Barker N."/>
            <person name="Li Z."/>
            <person name="Van de Peer Y."/>
            <person name="Mizrachi E."/>
        </authorList>
    </citation>
    <scope>NUCLEOTIDE SEQUENCE</scope>
    <source>
        <tissue evidence="6">Young leaves</tissue>
    </source>
</reference>
<dbReference type="Pfam" id="PF01494">
    <property type="entry name" value="FAD_binding_3"/>
    <property type="match status" value="1"/>
</dbReference>
<accession>A0A9Q0QMK8</accession>
<keyword evidence="4" id="KW-1133">Transmembrane helix</keyword>
<dbReference type="AlphaFoldDB" id="A0A9Q0QMK8"/>
<evidence type="ECO:0000313" key="6">
    <source>
        <dbReference type="EMBL" id="KAJ4965295.1"/>
    </source>
</evidence>
<feature type="domain" description="FAD-binding" evidence="5">
    <location>
        <begin position="11"/>
        <end position="331"/>
    </location>
</feature>
<dbReference type="PANTHER" id="PTHR45934:SF2">
    <property type="entry name" value="MONOOXYGENASE 1"/>
    <property type="match status" value="1"/>
</dbReference>
<organism evidence="6 7">
    <name type="scientific">Protea cynaroides</name>
    <dbReference type="NCBI Taxonomy" id="273540"/>
    <lineage>
        <taxon>Eukaryota</taxon>
        <taxon>Viridiplantae</taxon>
        <taxon>Streptophyta</taxon>
        <taxon>Embryophyta</taxon>
        <taxon>Tracheophyta</taxon>
        <taxon>Spermatophyta</taxon>
        <taxon>Magnoliopsida</taxon>
        <taxon>Proteales</taxon>
        <taxon>Proteaceae</taxon>
        <taxon>Protea</taxon>
    </lineage>
</organism>
<keyword evidence="7" id="KW-1185">Reference proteome</keyword>
<keyword evidence="4" id="KW-0472">Membrane</keyword>
<dbReference type="OrthoDB" id="47494at2759"/>
<sequence>MSNPSSEEKAIVIIGAGLCGLATALALHRKGLSSIVVEKSESLRATGAAIGIFANGWRALDQLGVGQELRSKAIPLQVVRDIFSQRESVIHVRNEELRCLKRSDLINILANNLPPDTIHFGRQTLALTLDPQTAHPIVHLHDGTIIKTQVVIGCDGTNSVVADWLGLKAARQFSLCAVRGFTNYPNGHGFSNEFVRLRKNNITLGRIPVDDKLVHWFVGRLWTPEDSRVSKEAKLIRDSTVESMKKDFPADRIEMIRNSDLESLSLLRLKYRAPWDILLGSFRKGTVTIAGDALHVMGPFIGQGGSAGLEDAIVLARCLAQEMGMAGPTLTSSSEGQEQVTQSRVGKAFDQYVKQRRMRILRLSMQTYLTGLLLQASLPVLKFMILILLLILFPNSYGHTHYDCGRL</sequence>
<evidence type="ECO:0000256" key="2">
    <source>
        <dbReference type="ARBA" id="ARBA00023033"/>
    </source>
</evidence>
<evidence type="ECO:0000313" key="7">
    <source>
        <dbReference type="Proteomes" id="UP001141806"/>
    </source>
</evidence>
<comment type="similarity">
    <text evidence="3">Belongs to the 3-hydroxybenzoate 6-hydroxylase family.</text>
</comment>
<evidence type="ECO:0000256" key="3">
    <source>
        <dbReference type="ARBA" id="ARBA00024018"/>
    </source>
</evidence>
<dbReference type="InterPro" id="IPR036188">
    <property type="entry name" value="FAD/NAD-bd_sf"/>
</dbReference>
<comment type="caution">
    <text evidence="6">The sequence shown here is derived from an EMBL/GenBank/DDBJ whole genome shotgun (WGS) entry which is preliminary data.</text>
</comment>
<dbReference type="SUPFAM" id="SSF51905">
    <property type="entry name" value="FAD/NAD(P)-binding domain"/>
    <property type="match status" value="1"/>
</dbReference>
<dbReference type="InterPro" id="IPR002938">
    <property type="entry name" value="FAD-bd"/>
</dbReference>
<evidence type="ECO:0000256" key="1">
    <source>
        <dbReference type="ARBA" id="ARBA00023002"/>
    </source>
</evidence>
<gene>
    <name evidence="6" type="ORF">NE237_017144</name>
</gene>
<keyword evidence="2" id="KW-0503">Monooxygenase</keyword>
<protein>
    <recommendedName>
        <fullName evidence="5">FAD-binding domain-containing protein</fullName>
    </recommendedName>
</protein>
<keyword evidence="1" id="KW-0560">Oxidoreductase</keyword>
<evidence type="ECO:0000256" key="4">
    <source>
        <dbReference type="SAM" id="Phobius"/>
    </source>
</evidence>
<dbReference type="PANTHER" id="PTHR45934">
    <property type="entry name" value="FAD/NAD(P)-BINDING OXIDOREDUCTASE FAMILY PROTEIN"/>
    <property type="match status" value="1"/>
</dbReference>
<keyword evidence="4" id="KW-0812">Transmembrane</keyword>
<feature type="transmembrane region" description="Helical" evidence="4">
    <location>
        <begin position="368"/>
        <end position="393"/>
    </location>
</feature>
<dbReference type="PRINTS" id="PR00420">
    <property type="entry name" value="RNGMNOXGNASE"/>
</dbReference>
<proteinExistence type="inferred from homology"/>
<dbReference type="EMBL" id="JAMYWD010000007">
    <property type="protein sequence ID" value="KAJ4965295.1"/>
    <property type="molecule type" value="Genomic_DNA"/>
</dbReference>